<gene>
    <name evidence="2" type="ORF">SSLFYP27_01048</name>
</gene>
<dbReference type="InterPro" id="IPR010359">
    <property type="entry name" value="IrrE_HExxH"/>
</dbReference>
<proteinExistence type="predicted"/>
<dbReference type="RefSeq" id="WP_156666626.1">
    <property type="nucleotide sequence ID" value="NZ_CACRUO010000027.1"/>
</dbReference>
<organism evidence="2">
    <name type="scientific">Staphylococcus simulans</name>
    <dbReference type="NCBI Taxonomy" id="1286"/>
    <lineage>
        <taxon>Bacteria</taxon>
        <taxon>Bacillati</taxon>
        <taxon>Bacillota</taxon>
        <taxon>Bacilli</taxon>
        <taxon>Bacillales</taxon>
        <taxon>Staphylococcaceae</taxon>
        <taxon>Staphylococcus</taxon>
    </lineage>
</organism>
<name>A0A6N3B026_STASI</name>
<feature type="domain" description="IrrE N-terminal-like" evidence="1">
    <location>
        <begin position="32"/>
        <end position="118"/>
    </location>
</feature>
<evidence type="ECO:0000313" key="2">
    <source>
        <dbReference type="EMBL" id="VYT95280.1"/>
    </source>
</evidence>
<dbReference type="AlphaFoldDB" id="A0A6N3B026"/>
<dbReference type="Pfam" id="PF06114">
    <property type="entry name" value="Peptidase_M78"/>
    <property type="match status" value="1"/>
</dbReference>
<protein>
    <recommendedName>
        <fullName evidence="1">IrrE N-terminal-like domain-containing protein</fullName>
    </recommendedName>
</protein>
<evidence type="ECO:0000259" key="1">
    <source>
        <dbReference type="Pfam" id="PF06114"/>
    </source>
</evidence>
<sequence>MSRYEDLLMEIDYVEIKDHVHLPDGYKGFYSDDLILIDKKLSDAEKLENLFEELGHHRFTHGNILDQSTFNNRKFENYARKHGYENAISLNKIIDAYKYGVSSLYEFAEYVQLSEEYVYTVLQHYKNKFGLSTCHNGYLIRFEPLQVFKYKKLNEGD</sequence>
<accession>A0A6N3B026</accession>
<reference evidence="2" key="1">
    <citation type="submission" date="2019-11" db="EMBL/GenBank/DDBJ databases">
        <authorList>
            <person name="Feng L."/>
        </authorList>
    </citation>
    <scope>NUCLEOTIDE SEQUENCE</scope>
    <source>
        <strain evidence="2">SsimulansLFYP27</strain>
    </source>
</reference>
<dbReference type="EMBL" id="CACRUO010000027">
    <property type="protein sequence ID" value="VYT95280.1"/>
    <property type="molecule type" value="Genomic_DNA"/>
</dbReference>